<protein>
    <submittedName>
        <fullName evidence="2">DUF4123 domain-containing protein</fullName>
    </submittedName>
</protein>
<accession>A0A934VYN1</accession>
<evidence type="ECO:0000313" key="2">
    <source>
        <dbReference type="EMBL" id="MBK4216167.1"/>
    </source>
</evidence>
<name>A0A934VYN1_9RHOB</name>
<sequence>MIRTWIGDCHLRARSAERQRWIGGHEEARGLLLLSAASREDYEAGLSTTLLRLGYDLLSVFQASPVEDAKQLINDKDGLAELIPRVSRNRPLPFGGFHQIDRTNSWLETNWEEVLTSGYGVWAIIDGVSWPDAQKVLFSTGATHACLYSTLNPESRSLAPWLALVEPGSKFAQALQSRPHADNSYILICTNLEMDDLRKHLRKFTMLRTPENEQAAVYFRFYDPRVLIDMVEAMRSSFLARFTEQIGMLIAPISPLCLNPTNVEFMGDPITAFAENSACQGRLLSWVVPEFKESRSIDLSVSTQEFRDFTKRMQRRATIKLARTLHEEHSPLADQNLCLSTAIKAQAEAKKYGMNTVKQITIFARAMLVFGEGFETRDQDAARILNDSKLLPWQKKNQLIDWFISAWQRESTAHLS</sequence>
<reference evidence="2" key="1">
    <citation type="submission" date="2021-01" db="EMBL/GenBank/DDBJ databases">
        <title>Paracoccus amoyensis sp. nov., isolated from the surface seawater along the coast of Xiamen Island, China.</title>
        <authorList>
            <person name="Lyu L."/>
        </authorList>
    </citation>
    <scope>NUCLEOTIDE SEQUENCE</scope>
    <source>
        <strain evidence="2">MJ17</strain>
    </source>
</reference>
<evidence type="ECO:0000313" key="3">
    <source>
        <dbReference type="Proteomes" id="UP000640485"/>
    </source>
</evidence>
<feature type="domain" description="DUF4123" evidence="1">
    <location>
        <begin position="121"/>
        <end position="235"/>
    </location>
</feature>
<comment type="caution">
    <text evidence="2">The sequence shown here is derived from an EMBL/GenBank/DDBJ whole genome shotgun (WGS) entry which is preliminary data.</text>
</comment>
<evidence type="ECO:0000259" key="1">
    <source>
        <dbReference type="Pfam" id="PF13503"/>
    </source>
</evidence>
<organism evidence="2 3">
    <name type="scientific">Paracoccus caeni</name>
    <dbReference type="NCBI Taxonomy" id="657651"/>
    <lineage>
        <taxon>Bacteria</taxon>
        <taxon>Pseudomonadati</taxon>
        <taxon>Pseudomonadota</taxon>
        <taxon>Alphaproteobacteria</taxon>
        <taxon>Rhodobacterales</taxon>
        <taxon>Paracoccaceae</taxon>
        <taxon>Paracoccus</taxon>
    </lineage>
</organism>
<dbReference type="Pfam" id="PF13503">
    <property type="entry name" value="DUF4123"/>
    <property type="match status" value="1"/>
</dbReference>
<dbReference type="RefSeq" id="WP_200685839.1">
    <property type="nucleotide sequence ID" value="NZ_JAEPRQ010000003.1"/>
</dbReference>
<dbReference type="AlphaFoldDB" id="A0A934VYN1"/>
<proteinExistence type="predicted"/>
<dbReference type="InterPro" id="IPR025391">
    <property type="entry name" value="DUF4123"/>
</dbReference>
<dbReference type="Proteomes" id="UP000640485">
    <property type="component" value="Unassembled WGS sequence"/>
</dbReference>
<dbReference type="EMBL" id="JAEPRQ010000003">
    <property type="protein sequence ID" value="MBK4216167.1"/>
    <property type="molecule type" value="Genomic_DNA"/>
</dbReference>
<keyword evidence="3" id="KW-1185">Reference proteome</keyword>
<gene>
    <name evidence="2" type="ORF">JJJ17_09545</name>
</gene>